<dbReference type="eggNOG" id="ENOG502RZF1">
    <property type="taxonomic scope" value="Eukaryota"/>
</dbReference>
<keyword evidence="2" id="KW-1133">Transmembrane helix</keyword>
<evidence type="ECO:0000256" key="1">
    <source>
        <dbReference type="SAM" id="MobiDB-lite"/>
    </source>
</evidence>
<keyword evidence="2" id="KW-0812">Transmembrane</keyword>
<dbReference type="Proteomes" id="UP000013776">
    <property type="component" value="Unassembled WGS sequence"/>
</dbReference>
<dbReference type="AlphaFoldDB" id="R4XCB0"/>
<organism evidence="3 4">
    <name type="scientific">Taphrina deformans (strain PYCC 5710 / ATCC 11124 / CBS 356.35 / IMI 108563 / JCM 9778 / NBRC 8474)</name>
    <name type="common">Peach leaf curl fungus</name>
    <name type="synonym">Lalaria deformans</name>
    <dbReference type="NCBI Taxonomy" id="1097556"/>
    <lineage>
        <taxon>Eukaryota</taxon>
        <taxon>Fungi</taxon>
        <taxon>Dikarya</taxon>
        <taxon>Ascomycota</taxon>
        <taxon>Taphrinomycotina</taxon>
        <taxon>Taphrinomycetes</taxon>
        <taxon>Taphrinales</taxon>
        <taxon>Taphrinaceae</taxon>
        <taxon>Taphrina</taxon>
    </lineage>
</organism>
<protein>
    <submittedName>
        <fullName evidence="3">Uncharacterized protein</fullName>
    </submittedName>
</protein>
<reference evidence="3 4" key="1">
    <citation type="journal article" date="2013" name="MBio">
        <title>Genome sequencing of the plant pathogen Taphrina deformans, the causal agent of peach leaf curl.</title>
        <authorList>
            <person name="Cisse O.H."/>
            <person name="Almeida J.M.G.C.F."/>
            <person name="Fonseca A."/>
            <person name="Kumar A.A."/>
            <person name="Salojaervi J."/>
            <person name="Overmyer K."/>
            <person name="Hauser P.M."/>
            <person name="Pagni M."/>
        </authorList>
    </citation>
    <scope>NUCLEOTIDE SEQUENCE [LARGE SCALE GENOMIC DNA]</scope>
    <source>
        <strain evidence="4">PYCC 5710 / ATCC 11124 / CBS 356.35 / IMI 108563 / JCM 9778 / NBRC 8474</strain>
    </source>
</reference>
<comment type="caution">
    <text evidence="3">The sequence shown here is derived from an EMBL/GenBank/DDBJ whole genome shotgun (WGS) entry which is preliminary data.</text>
</comment>
<dbReference type="STRING" id="1097556.R4XCB0"/>
<feature type="compositionally biased region" description="Basic residues" evidence="1">
    <location>
        <begin position="32"/>
        <end position="41"/>
    </location>
</feature>
<accession>R4XCB0</accession>
<feature type="transmembrane region" description="Helical" evidence="2">
    <location>
        <begin position="64"/>
        <end position="89"/>
    </location>
</feature>
<keyword evidence="4" id="KW-1185">Reference proteome</keyword>
<dbReference type="VEuPathDB" id="FungiDB:TAPDE_001924"/>
<keyword evidence="2" id="KW-0472">Membrane</keyword>
<evidence type="ECO:0000256" key="2">
    <source>
        <dbReference type="SAM" id="Phobius"/>
    </source>
</evidence>
<dbReference type="EMBL" id="CAHR02000066">
    <property type="protein sequence ID" value="CCG82011.1"/>
    <property type="molecule type" value="Genomic_DNA"/>
</dbReference>
<dbReference type="OrthoDB" id="4179406at2759"/>
<evidence type="ECO:0000313" key="4">
    <source>
        <dbReference type="Proteomes" id="UP000013776"/>
    </source>
</evidence>
<name>R4XCB0_TAPDE</name>
<sequence length="423" mass="46635">MPTTNAPPRKIESDADDYETESSATGTTGPVKARKQVRRRSNKAKGNITAENFVYGMLQYALDVLLNILSLLKWPLALVLTIMLGRFLLFHSLNRITGAVSSQLRTGLCSIPFARPFLATTVPNFCSAASPIDFADLVSLQRDSVEVAKGPVYAGSLPLQLKQAEMATGDLRAVLAQSELSCKDSLDDALASFTVHARDSGRAIQRTVVRVRGMVDAQLAMNEWALASLHRIGEDRSSSVLGAVMPFLGAHETRVSVTETYVRAMDELSGYVRRLIEVNQAAYEGLSALEEDLARIHSVIGLERQFQHESSSEDVLSSLWSLLGGNRKTRAIFRENLRILGDFEKGRVANKEVVAATSVAFSQMMYQIEYMREQIQRPGLVGETVPIEVHIRNIELGIESLKGTREFNRKEALEGPSPDLLLD</sequence>
<evidence type="ECO:0000313" key="3">
    <source>
        <dbReference type="EMBL" id="CCG82011.1"/>
    </source>
</evidence>
<gene>
    <name evidence="3" type="ORF">TAPDE_001924</name>
</gene>
<feature type="region of interest" description="Disordered" evidence="1">
    <location>
        <begin position="1"/>
        <end position="41"/>
    </location>
</feature>
<proteinExistence type="predicted"/>